<comment type="caution">
    <text evidence="1">The sequence shown here is derived from an EMBL/GenBank/DDBJ whole genome shotgun (WGS) entry which is preliminary data.</text>
</comment>
<name>A0AAV9UCQ1_9PEZI</name>
<proteinExistence type="predicted"/>
<accession>A0AAV9UCQ1</accession>
<evidence type="ECO:0000313" key="2">
    <source>
        <dbReference type="Proteomes" id="UP001373714"/>
    </source>
</evidence>
<sequence>MGASRLYTTTGFPSKDPIELQRDNSYAMNVLIPDMDHDYPEAAKMSKYTLTQKRKIEVVDYICQYLKDKTIPETVPKAVQKFFKALAKISFLDKGNDR</sequence>
<dbReference type="Proteomes" id="UP001373714">
    <property type="component" value="Unassembled WGS sequence"/>
</dbReference>
<reference evidence="1 2" key="1">
    <citation type="submission" date="2019-10" db="EMBL/GenBank/DDBJ databases">
        <authorList>
            <person name="Palmer J.M."/>
        </authorList>
    </citation>
    <scope>NUCLEOTIDE SEQUENCE [LARGE SCALE GENOMIC DNA]</scope>
    <source>
        <strain evidence="1 2">TWF730</strain>
    </source>
</reference>
<dbReference type="AlphaFoldDB" id="A0AAV9UCQ1"/>
<keyword evidence="2" id="KW-1185">Reference proteome</keyword>
<protein>
    <submittedName>
        <fullName evidence="1">Uncharacterized protein</fullName>
    </submittedName>
</protein>
<dbReference type="EMBL" id="JAVHNS010000011">
    <property type="protein sequence ID" value="KAK6340243.1"/>
    <property type="molecule type" value="Genomic_DNA"/>
</dbReference>
<gene>
    <name evidence="1" type="ORF">TWF730_002008</name>
</gene>
<evidence type="ECO:0000313" key="1">
    <source>
        <dbReference type="EMBL" id="KAK6340243.1"/>
    </source>
</evidence>
<organism evidence="1 2">
    <name type="scientific">Orbilia blumenaviensis</name>
    <dbReference type="NCBI Taxonomy" id="1796055"/>
    <lineage>
        <taxon>Eukaryota</taxon>
        <taxon>Fungi</taxon>
        <taxon>Dikarya</taxon>
        <taxon>Ascomycota</taxon>
        <taxon>Pezizomycotina</taxon>
        <taxon>Orbiliomycetes</taxon>
        <taxon>Orbiliales</taxon>
        <taxon>Orbiliaceae</taxon>
        <taxon>Orbilia</taxon>
    </lineage>
</organism>